<evidence type="ECO:0000313" key="1">
    <source>
        <dbReference type="EMBL" id="JAE17671.1"/>
    </source>
</evidence>
<dbReference type="AlphaFoldDB" id="A0A0A9G564"/>
<organism evidence="1">
    <name type="scientific">Arundo donax</name>
    <name type="common">Giant reed</name>
    <name type="synonym">Donax arundinaceus</name>
    <dbReference type="NCBI Taxonomy" id="35708"/>
    <lineage>
        <taxon>Eukaryota</taxon>
        <taxon>Viridiplantae</taxon>
        <taxon>Streptophyta</taxon>
        <taxon>Embryophyta</taxon>
        <taxon>Tracheophyta</taxon>
        <taxon>Spermatophyta</taxon>
        <taxon>Magnoliopsida</taxon>
        <taxon>Liliopsida</taxon>
        <taxon>Poales</taxon>
        <taxon>Poaceae</taxon>
        <taxon>PACMAD clade</taxon>
        <taxon>Arundinoideae</taxon>
        <taxon>Arundineae</taxon>
        <taxon>Arundo</taxon>
    </lineage>
</organism>
<sequence>MLLLSPHCQFPCFILIPFMHLQIHLTSNDVVLICPYPNYLSV</sequence>
<protein>
    <submittedName>
        <fullName evidence="1">Uncharacterized protein</fullName>
    </submittedName>
</protein>
<reference evidence="1" key="2">
    <citation type="journal article" date="2015" name="Data Brief">
        <title>Shoot transcriptome of the giant reed, Arundo donax.</title>
        <authorList>
            <person name="Barrero R.A."/>
            <person name="Guerrero F.D."/>
            <person name="Moolhuijzen P."/>
            <person name="Goolsby J.A."/>
            <person name="Tidwell J."/>
            <person name="Bellgard S.E."/>
            <person name="Bellgard M.I."/>
        </authorList>
    </citation>
    <scope>NUCLEOTIDE SEQUENCE</scope>
    <source>
        <tissue evidence="1">Shoot tissue taken approximately 20 cm above the soil surface</tissue>
    </source>
</reference>
<accession>A0A0A9G564</accession>
<proteinExistence type="predicted"/>
<reference evidence="1" key="1">
    <citation type="submission" date="2014-09" db="EMBL/GenBank/DDBJ databases">
        <authorList>
            <person name="Magalhaes I.L.F."/>
            <person name="Oliveira U."/>
            <person name="Santos F.R."/>
            <person name="Vidigal T.H.D.A."/>
            <person name="Brescovit A.D."/>
            <person name="Santos A.J."/>
        </authorList>
    </citation>
    <scope>NUCLEOTIDE SEQUENCE</scope>
    <source>
        <tissue evidence="1">Shoot tissue taken approximately 20 cm above the soil surface</tissue>
    </source>
</reference>
<dbReference type="EMBL" id="GBRH01180225">
    <property type="protein sequence ID" value="JAE17671.1"/>
    <property type="molecule type" value="Transcribed_RNA"/>
</dbReference>
<name>A0A0A9G564_ARUDO</name>